<dbReference type="Pfam" id="PF02423">
    <property type="entry name" value="OCD_Mu_crystall"/>
    <property type="match status" value="1"/>
</dbReference>
<evidence type="ECO:0000313" key="2">
    <source>
        <dbReference type="EMBL" id="KQL21197.1"/>
    </source>
</evidence>
<dbReference type="InterPro" id="IPR023401">
    <property type="entry name" value="ODC_N"/>
</dbReference>
<proteinExistence type="inferred from homology"/>
<dbReference type="STRING" id="1637975.AN957_23250"/>
<name>A0A0Q3TDI3_9BACI</name>
<dbReference type="FunFam" id="3.40.50.720:FF:000311">
    <property type="entry name" value="Ornithine cyclodeaminase"/>
    <property type="match status" value="1"/>
</dbReference>
<dbReference type="InterPro" id="IPR036291">
    <property type="entry name" value="NAD(P)-bd_dom_sf"/>
</dbReference>
<evidence type="ECO:0000313" key="3">
    <source>
        <dbReference type="Proteomes" id="UP000050996"/>
    </source>
</evidence>
<dbReference type="Gene3D" id="3.30.1780.10">
    <property type="entry name" value="ornithine cyclodeaminase, domain 1"/>
    <property type="match status" value="1"/>
</dbReference>
<evidence type="ECO:0000256" key="1">
    <source>
        <dbReference type="ARBA" id="ARBA00008903"/>
    </source>
</evidence>
<gene>
    <name evidence="2" type="ORF">AN957_23250</name>
</gene>
<dbReference type="GO" id="GO:0019752">
    <property type="term" value="P:carboxylic acid metabolic process"/>
    <property type="evidence" value="ECO:0007669"/>
    <property type="project" value="UniProtKB-ARBA"/>
</dbReference>
<dbReference type="PANTHER" id="PTHR13812:SF19">
    <property type="entry name" value="KETIMINE REDUCTASE MU-CRYSTALLIN"/>
    <property type="match status" value="1"/>
</dbReference>
<organism evidence="2 3">
    <name type="scientific">Cytobacillus solani</name>
    <dbReference type="NCBI Taxonomy" id="1637975"/>
    <lineage>
        <taxon>Bacteria</taxon>
        <taxon>Bacillati</taxon>
        <taxon>Bacillota</taxon>
        <taxon>Bacilli</taxon>
        <taxon>Bacillales</taxon>
        <taxon>Bacillaceae</taxon>
        <taxon>Cytobacillus</taxon>
    </lineage>
</organism>
<dbReference type="GO" id="GO:0016491">
    <property type="term" value="F:oxidoreductase activity"/>
    <property type="evidence" value="ECO:0007669"/>
    <property type="project" value="UniProtKB-ARBA"/>
</dbReference>
<dbReference type="GO" id="GO:0005737">
    <property type="term" value="C:cytoplasm"/>
    <property type="evidence" value="ECO:0007669"/>
    <property type="project" value="TreeGrafter"/>
</dbReference>
<dbReference type="PANTHER" id="PTHR13812">
    <property type="entry name" value="KETIMINE REDUCTASE MU-CRYSTALLIN"/>
    <property type="match status" value="1"/>
</dbReference>
<dbReference type="PIRSF" id="PIRSF001439">
    <property type="entry name" value="CryM"/>
    <property type="match status" value="1"/>
</dbReference>
<protein>
    <submittedName>
        <fullName evidence="2">Alanine dehydrogenase</fullName>
    </submittedName>
</protein>
<dbReference type="AlphaFoldDB" id="A0A0Q3TDI3"/>
<dbReference type="SUPFAM" id="SSF51735">
    <property type="entry name" value="NAD(P)-binding Rossmann-fold domains"/>
    <property type="match status" value="1"/>
</dbReference>
<keyword evidence="3" id="KW-1185">Reference proteome</keyword>
<dbReference type="InterPro" id="IPR003462">
    <property type="entry name" value="ODC_Mu_crystall"/>
</dbReference>
<dbReference type="PATRIC" id="fig|1637975.4.peg.4657"/>
<dbReference type="RefSeq" id="WP_056686306.1">
    <property type="nucleotide sequence ID" value="NZ_LJIX01000006.1"/>
</dbReference>
<dbReference type="Proteomes" id="UP000050996">
    <property type="component" value="Unassembled WGS sequence"/>
</dbReference>
<comment type="caution">
    <text evidence="2">The sequence shown here is derived from an EMBL/GenBank/DDBJ whole genome shotgun (WGS) entry which is preliminary data.</text>
</comment>
<dbReference type="EMBL" id="LJIX01000006">
    <property type="protein sequence ID" value="KQL21197.1"/>
    <property type="molecule type" value="Genomic_DNA"/>
</dbReference>
<reference evidence="2 3" key="1">
    <citation type="submission" date="2015-09" db="EMBL/GenBank/DDBJ databases">
        <title>Genome sequencing project for genomic taxonomy and phylogenomics of Bacillus-like bacteria.</title>
        <authorList>
            <person name="Liu B."/>
            <person name="Wang J."/>
            <person name="Zhu Y."/>
            <person name="Liu G."/>
            <person name="Chen Q."/>
            <person name="Chen Z."/>
            <person name="Lan J."/>
            <person name="Che J."/>
            <person name="Ge C."/>
            <person name="Shi H."/>
            <person name="Pan Z."/>
            <person name="Liu X."/>
        </authorList>
    </citation>
    <scope>NUCLEOTIDE SEQUENCE [LARGE SCALE GENOMIC DNA]</scope>
    <source>
        <strain evidence="2 3">FJAT-18043</strain>
    </source>
</reference>
<comment type="similarity">
    <text evidence="1">Belongs to the ornithine cyclodeaminase/mu-crystallin family.</text>
</comment>
<sequence>MFKIRVLSNEDVKQVLNVKQVIDLVETVYKSKSDSKAETWPTIFYDFEPGKADMDIKSGYLKSEKLFGHKTVTWFGDNEEKGIPTLIGVINLFDAETGKPIGITDASFITGIRTGASGAIGAKYLAKENSKNLLVLGAGNQAIFQIAATLTALPNIKTVRIAARNKIKLKSFVSGISQRLQQEFGIDTETIIFEEVECLESAVKNSDIIITVTSSKEPLIKHQWVQKGTHISCIGADMAGKQEIESEIMSKASIFVDDKEHCVQVGEIELPLKQGIITESNIAGEIGDLILGKINGRSNDEQITVFDATGMALLDIYTAKFALQVAEEKGLGIKSEI</sequence>
<dbReference type="Gene3D" id="3.40.50.720">
    <property type="entry name" value="NAD(P)-binding Rossmann-like Domain"/>
    <property type="match status" value="1"/>
</dbReference>
<accession>A0A0Q3TDI3</accession>